<dbReference type="GO" id="GO:0008168">
    <property type="term" value="F:methyltransferase activity"/>
    <property type="evidence" value="ECO:0007669"/>
    <property type="project" value="UniProtKB-KW"/>
</dbReference>
<sequence length="450" mass="49415">MNAHILTGGEVTTGRRKPSDLVAEYEMKVEAVPAALAEFEAAQNAVKMAASIGGTWGNRTLETGRLGERDMLAALLGSAWRHTYQLYALENFASAADKKRIEQMFADPPPFTVENIRERFGAYIMDPWGSILRGLAEQFAGLDPAFKSHEKMKIGVSGLPKRVILSGFSEYSSCYGAERVRDIVNALAAYQGKPLLTHRELAALIRDGNALIEDGVVPADKYNEAVKVIGRGVWLKRFQNGNGHLFFGPQALADVNRALSEFYGDVLPDTAEEKPAKPRASTAVAKDLQYYPTPEMVVERVLCDLYVKPGERVLEPSCGCGRFMDALRTRGARVFGIEVDPGRAAQCRSKGHSVLTANFLEAEPTGEFDRVVMNPPFWSKHYAKHVNHALRFLKPGGVLTAILPATARYDHGLLDGKWNDLPVGSFSESGTNICTTVLTIHKTNEYQGGR</sequence>
<reference evidence="3 4" key="1">
    <citation type="submission" date="2007-07" db="EMBL/GenBank/DDBJ databases">
        <title>Complete sequence of chromosome of Xanthobacter autotrophicus Py2.</title>
        <authorList>
            <consortium name="US DOE Joint Genome Institute"/>
            <person name="Copeland A."/>
            <person name="Lucas S."/>
            <person name="Lapidus A."/>
            <person name="Barry K."/>
            <person name="Glavina del Rio T."/>
            <person name="Hammon N."/>
            <person name="Israni S."/>
            <person name="Dalin E."/>
            <person name="Tice H."/>
            <person name="Pitluck S."/>
            <person name="Sims D."/>
            <person name="Brettin T."/>
            <person name="Bruce D."/>
            <person name="Detter J.C."/>
            <person name="Han C."/>
            <person name="Tapia R."/>
            <person name="Brainard J."/>
            <person name="Schmutz J."/>
            <person name="Larimer F."/>
            <person name="Land M."/>
            <person name="Hauser L."/>
            <person name="Kyrpides N."/>
            <person name="Kim E."/>
            <person name="Ensigns S.A."/>
            <person name="Richardson P."/>
        </authorList>
    </citation>
    <scope>NUCLEOTIDE SEQUENCE [LARGE SCALE GENOMIC DNA]</scope>
    <source>
        <strain evidence="4">ATCC BAA-1158 / Py2</strain>
    </source>
</reference>
<evidence type="ECO:0000259" key="1">
    <source>
        <dbReference type="Pfam" id="PF13649"/>
    </source>
</evidence>
<dbReference type="KEGG" id="xau:Xaut_3619"/>
<proteinExistence type="predicted"/>
<keyword evidence="3" id="KW-0489">Methyltransferase</keyword>
<dbReference type="STRING" id="78245.Xaut_3619"/>
<evidence type="ECO:0000259" key="2">
    <source>
        <dbReference type="Pfam" id="PF13708"/>
    </source>
</evidence>
<gene>
    <name evidence="3" type="ordered locus">Xaut_3619</name>
</gene>
<dbReference type="Pfam" id="PF13708">
    <property type="entry name" value="DUF4942"/>
    <property type="match status" value="1"/>
</dbReference>
<dbReference type="InterPro" id="IPR041698">
    <property type="entry name" value="Methyltransf_25"/>
</dbReference>
<dbReference type="eggNOG" id="COG0827">
    <property type="taxonomic scope" value="Bacteria"/>
</dbReference>
<dbReference type="Proteomes" id="UP000002417">
    <property type="component" value="Chromosome"/>
</dbReference>
<dbReference type="HOGENOM" id="CLU_608254_0_0_5"/>
<feature type="domain" description="DUF4942" evidence="2">
    <location>
        <begin position="73"/>
        <end position="265"/>
    </location>
</feature>
<dbReference type="InterPro" id="IPR002052">
    <property type="entry name" value="DNA_methylase_N6_adenine_CS"/>
</dbReference>
<accession>A7ILF4</accession>
<name>A7ILF4_XANP2</name>
<dbReference type="EMBL" id="CP000781">
    <property type="protein sequence ID" value="ABS68847.1"/>
    <property type="molecule type" value="Genomic_DNA"/>
</dbReference>
<organism evidence="3 4">
    <name type="scientific">Xanthobacter autotrophicus (strain ATCC BAA-1158 / Py2)</name>
    <dbReference type="NCBI Taxonomy" id="78245"/>
    <lineage>
        <taxon>Bacteria</taxon>
        <taxon>Pseudomonadati</taxon>
        <taxon>Pseudomonadota</taxon>
        <taxon>Alphaproteobacteria</taxon>
        <taxon>Hyphomicrobiales</taxon>
        <taxon>Xanthobacteraceae</taxon>
        <taxon>Xanthobacter</taxon>
    </lineage>
</organism>
<evidence type="ECO:0000313" key="4">
    <source>
        <dbReference type="Proteomes" id="UP000002417"/>
    </source>
</evidence>
<dbReference type="PROSITE" id="PS00092">
    <property type="entry name" value="N6_MTASE"/>
    <property type="match status" value="1"/>
</dbReference>
<evidence type="ECO:0000313" key="3">
    <source>
        <dbReference type="EMBL" id="ABS68847.1"/>
    </source>
</evidence>
<dbReference type="OrthoDB" id="270332at2"/>
<dbReference type="AlphaFoldDB" id="A7ILF4"/>
<protein>
    <submittedName>
        <fullName evidence="3">Methyltransferase type 11</fullName>
    </submittedName>
</protein>
<dbReference type="PRINTS" id="PR00507">
    <property type="entry name" value="N12N6MTFRASE"/>
</dbReference>
<dbReference type="CDD" id="cd02440">
    <property type="entry name" value="AdoMet_MTases"/>
    <property type="match status" value="1"/>
</dbReference>
<feature type="domain" description="Methyltransferase" evidence="1">
    <location>
        <begin position="313"/>
        <end position="397"/>
    </location>
</feature>
<dbReference type="InterPro" id="IPR031339">
    <property type="entry name" value="DUF4942"/>
</dbReference>
<dbReference type="Pfam" id="PF13649">
    <property type="entry name" value="Methyltransf_25"/>
    <property type="match status" value="1"/>
</dbReference>
<dbReference type="SUPFAM" id="SSF53335">
    <property type="entry name" value="S-adenosyl-L-methionine-dependent methyltransferases"/>
    <property type="match status" value="1"/>
</dbReference>
<dbReference type="GO" id="GO:0032259">
    <property type="term" value="P:methylation"/>
    <property type="evidence" value="ECO:0007669"/>
    <property type="project" value="UniProtKB-KW"/>
</dbReference>
<dbReference type="Gene3D" id="3.40.50.150">
    <property type="entry name" value="Vaccinia Virus protein VP39"/>
    <property type="match status" value="1"/>
</dbReference>
<dbReference type="PhylomeDB" id="A7ILF4"/>
<keyword evidence="4" id="KW-1185">Reference proteome</keyword>
<dbReference type="InterPro" id="IPR029063">
    <property type="entry name" value="SAM-dependent_MTases_sf"/>
</dbReference>
<keyword evidence="3" id="KW-0808">Transferase</keyword>
<dbReference type="GO" id="GO:0003676">
    <property type="term" value="F:nucleic acid binding"/>
    <property type="evidence" value="ECO:0007669"/>
    <property type="project" value="InterPro"/>
</dbReference>